<keyword evidence="2" id="KW-1185">Reference proteome</keyword>
<protein>
    <submittedName>
        <fullName evidence="1">Uncharacterized protein</fullName>
    </submittedName>
</protein>
<comment type="caution">
    <text evidence="1">The sequence shown here is derived from an EMBL/GenBank/DDBJ whole genome shotgun (WGS) entry which is preliminary data.</text>
</comment>
<feature type="non-terminal residue" evidence="1">
    <location>
        <position position="1"/>
    </location>
</feature>
<accession>V8P7X2</accession>
<proteinExistence type="predicted"/>
<evidence type="ECO:0000313" key="1">
    <source>
        <dbReference type="EMBL" id="ETE70445.1"/>
    </source>
</evidence>
<evidence type="ECO:0000313" key="2">
    <source>
        <dbReference type="Proteomes" id="UP000018936"/>
    </source>
</evidence>
<name>V8P7X2_OPHHA</name>
<dbReference type="EMBL" id="AZIM01000550">
    <property type="protein sequence ID" value="ETE70445.1"/>
    <property type="molecule type" value="Genomic_DNA"/>
</dbReference>
<dbReference type="AlphaFoldDB" id="V8P7X2"/>
<sequence>MASQLVHLPPHLAATVAAAPACGINPDQEMKEQLWISACGFKPAWPNACAGEGSSSSSGLPDQSASGSGRVRCWAMKEGVSPLPLSLEGPSGHFLKPIAFLNSSLLPFVCKCTLLFPTQRNSAFFYVPGRGL</sequence>
<gene>
    <name evidence="1" type="ORF">L345_03749</name>
</gene>
<dbReference type="Proteomes" id="UP000018936">
    <property type="component" value="Unassembled WGS sequence"/>
</dbReference>
<organism evidence="1 2">
    <name type="scientific">Ophiophagus hannah</name>
    <name type="common">King cobra</name>
    <name type="synonym">Naja hannah</name>
    <dbReference type="NCBI Taxonomy" id="8665"/>
    <lineage>
        <taxon>Eukaryota</taxon>
        <taxon>Metazoa</taxon>
        <taxon>Chordata</taxon>
        <taxon>Craniata</taxon>
        <taxon>Vertebrata</taxon>
        <taxon>Euteleostomi</taxon>
        <taxon>Lepidosauria</taxon>
        <taxon>Squamata</taxon>
        <taxon>Bifurcata</taxon>
        <taxon>Unidentata</taxon>
        <taxon>Episquamata</taxon>
        <taxon>Toxicofera</taxon>
        <taxon>Serpentes</taxon>
        <taxon>Colubroidea</taxon>
        <taxon>Elapidae</taxon>
        <taxon>Elapinae</taxon>
        <taxon>Ophiophagus</taxon>
    </lineage>
</organism>
<reference evidence="1 2" key="1">
    <citation type="journal article" date="2013" name="Proc. Natl. Acad. Sci. U.S.A.">
        <title>The king cobra genome reveals dynamic gene evolution and adaptation in the snake venom system.</title>
        <authorList>
            <person name="Vonk F.J."/>
            <person name="Casewell N.R."/>
            <person name="Henkel C.V."/>
            <person name="Heimberg A.M."/>
            <person name="Jansen H.J."/>
            <person name="McCleary R.J."/>
            <person name="Kerkkamp H.M."/>
            <person name="Vos R.A."/>
            <person name="Guerreiro I."/>
            <person name="Calvete J.J."/>
            <person name="Wuster W."/>
            <person name="Woods A.E."/>
            <person name="Logan J.M."/>
            <person name="Harrison R.A."/>
            <person name="Castoe T.A."/>
            <person name="de Koning A.P."/>
            <person name="Pollock D.D."/>
            <person name="Yandell M."/>
            <person name="Calderon D."/>
            <person name="Renjifo C."/>
            <person name="Currier R.B."/>
            <person name="Salgado D."/>
            <person name="Pla D."/>
            <person name="Sanz L."/>
            <person name="Hyder A.S."/>
            <person name="Ribeiro J.M."/>
            <person name="Arntzen J.W."/>
            <person name="van den Thillart G.E."/>
            <person name="Boetzer M."/>
            <person name="Pirovano W."/>
            <person name="Dirks R.P."/>
            <person name="Spaink H.P."/>
            <person name="Duboule D."/>
            <person name="McGlinn E."/>
            <person name="Kini R.M."/>
            <person name="Richardson M.K."/>
        </authorList>
    </citation>
    <scope>NUCLEOTIDE SEQUENCE</scope>
    <source>
        <tissue evidence="1">Blood</tissue>
    </source>
</reference>